<proteinExistence type="predicted"/>
<dbReference type="WBParaSite" id="SVE_1809300.1">
    <property type="protein sequence ID" value="SVE_1809300.1"/>
    <property type="gene ID" value="SVE_1809300"/>
</dbReference>
<reference evidence="3" key="2">
    <citation type="submission" date="2015-08" db="UniProtKB">
        <authorList>
            <consortium name="WormBaseParasite"/>
        </authorList>
    </citation>
    <scope>IDENTIFICATION</scope>
</reference>
<organism evidence="2 3">
    <name type="scientific">Strongyloides venezuelensis</name>
    <name type="common">Threadworm</name>
    <dbReference type="NCBI Taxonomy" id="75913"/>
    <lineage>
        <taxon>Eukaryota</taxon>
        <taxon>Metazoa</taxon>
        <taxon>Ecdysozoa</taxon>
        <taxon>Nematoda</taxon>
        <taxon>Chromadorea</taxon>
        <taxon>Rhabditida</taxon>
        <taxon>Tylenchina</taxon>
        <taxon>Panagrolaimomorpha</taxon>
        <taxon>Strongyloidoidea</taxon>
        <taxon>Strongyloididae</taxon>
        <taxon>Strongyloides</taxon>
    </lineage>
</organism>
<name>A0A0K0G061_STRVS</name>
<keyword evidence="2" id="KW-1185">Reference proteome</keyword>
<dbReference type="PROSITE" id="PS50181">
    <property type="entry name" value="FBOX"/>
    <property type="match status" value="1"/>
</dbReference>
<dbReference type="InterPro" id="IPR001810">
    <property type="entry name" value="F-box_dom"/>
</dbReference>
<reference evidence="2" key="1">
    <citation type="submission" date="2014-07" db="EMBL/GenBank/DDBJ databases">
        <authorList>
            <person name="Martin A.A"/>
            <person name="De Silva N."/>
        </authorList>
    </citation>
    <scope>NUCLEOTIDE SEQUENCE</scope>
</reference>
<dbReference type="InterPro" id="IPR036047">
    <property type="entry name" value="F-box-like_dom_sf"/>
</dbReference>
<dbReference type="SUPFAM" id="SSF81383">
    <property type="entry name" value="F-box domain"/>
    <property type="match status" value="1"/>
</dbReference>
<feature type="domain" description="F-box" evidence="1">
    <location>
        <begin position="5"/>
        <end position="49"/>
    </location>
</feature>
<protein>
    <submittedName>
        <fullName evidence="3">F-box domain-containing protein</fullName>
    </submittedName>
</protein>
<dbReference type="AlphaFoldDB" id="A0A0K0G061"/>
<evidence type="ECO:0000259" key="1">
    <source>
        <dbReference type="PROSITE" id="PS50181"/>
    </source>
</evidence>
<accession>A0A0K0G061</accession>
<sequence length="317" mass="36619">MDNPPVNFVSLPENLKLQIFKELDWQTLKNLKLVCKDFCLTIEANIKSLDRPKVYSMSIGYDGTKISSILYRLMLPEIIEGRGPLKTILFSSDDEGENFLKNIDCTEIKGLCLRKGSNVEYISVHCQSYSGGDFSMYNFSTRLQNERSFKMRLYIRINSSGKFGILYDGDFLRNESLKKLGFFEKNGIHSVGKKIVMDLLTGYPMLEYKNANTSTRNPLDIQIMNHLFELGFFNPENTCGRQRFKLHFNEVAKFGYFGKNFYKRLLDKIKFNNNLVKGNNRNVYSVSSSIKCSVCGVEHEISILYRKKCKQLCIQSF</sequence>
<evidence type="ECO:0000313" key="3">
    <source>
        <dbReference type="WBParaSite" id="SVE_1809300.1"/>
    </source>
</evidence>
<dbReference type="Proteomes" id="UP000035680">
    <property type="component" value="Unassembled WGS sequence"/>
</dbReference>
<evidence type="ECO:0000313" key="2">
    <source>
        <dbReference type="Proteomes" id="UP000035680"/>
    </source>
</evidence>